<organism evidence="1 2">
    <name type="scientific">Daphnia pulex</name>
    <name type="common">Water flea</name>
    <dbReference type="NCBI Taxonomy" id="6669"/>
    <lineage>
        <taxon>Eukaryota</taxon>
        <taxon>Metazoa</taxon>
        <taxon>Ecdysozoa</taxon>
        <taxon>Arthropoda</taxon>
        <taxon>Crustacea</taxon>
        <taxon>Branchiopoda</taxon>
        <taxon>Diplostraca</taxon>
        <taxon>Cladocera</taxon>
        <taxon>Anomopoda</taxon>
        <taxon>Daphniidae</taxon>
        <taxon>Daphnia</taxon>
    </lineage>
</organism>
<proteinExistence type="predicted"/>
<protein>
    <submittedName>
        <fullName evidence="1">Uncharacterized protein</fullName>
    </submittedName>
</protein>
<dbReference type="AlphaFoldDB" id="E9I406"/>
<gene>
    <name evidence="1" type="ORF">DAPPUDRAFT_122357</name>
</gene>
<dbReference type="KEGG" id="dpx:DAPPUDRAFT_122357"/>
<dbReference type="HOGENOM" id="CLU_754928_0_0_1"/>
<name>E9I406_DAPPU</name>
<dbReference type="InParanoid" id="E9I406"/>
<sequence length="367" mass="38587">MVVESQSLHLLEKSHRIPPKELVLLLQLLDLCEDLLWHLAHLRQSPPQLLVLGPQLPVFSPRPEAHLVVPPQRPILLFNAAQPSKQFVVLAQLLVETAPEEEAVVLGGRAEVEGRDVDAFGVGGVGSGCVEQVGLGLERMSPPEVFDDLRVHASHLPQRLVVHVPLLRQVHDHLVNRLARVLKTGNGHGFVGRPGSGLSGLEVFGDGPFDLVAVLAGKAFEVGGVDVEMWSLEAVVLLIVVDDIGDLFLLVEAALVDGVLGEVGLDDVEFAEVASAVAVVADAVGLVVVVEVVPRQLAGSPVEVLGLLLACRVVVPAALRLQQPRVERAVQVGLPCISQLQLGLELGLGGRGGSVALGDGSHGGAGG</sequence>
<evidence type="ECO:0000313" key="2">
    <source>
        <dbReference type="Proteomes" id="UP000000305"/>
    </source>
</evidence>
<dbReference type="Proteomes" id="UP000000305">
    <property type="component" value="Unassembled WGS sequence"/>
</dbReference>
<keyword evidence="2" id="KW-1185">Reference proteome</keyword>
<dbReference type="EMBL" id="GL734841">
    <property type="protein sequence ID" value="EFX61274.1"/>
    <property type="molecule type" value="Genomic_DNA"/>
</dbReference>
<accession>E9I406</accession>
<evidence type="ECO:0000313" key="1">
    <source>
        <dbReference type="EMBL" id="EFX61274.1"/>
    </source>
</evidence>
<reference evidence="1 2" key="1">
    <citation type="journal article" date="2011" name="Science">
        <title>The ecoresponsive genome of Daphnia pulex.</title>
        <authorList>
            <person name="Colbourne J.K."/>
            <person name="Pfrender M.E."/>
            <person name="Gilbert D."/>
            <person name="Thomas W.K."/>
            <person name="Tucker A."/>
            <person name="Oakley T.H."/>
            <person name="Tokishita S."/>
            <person name="Aerts A."/>
            <person name="Arnold G.J."/>
            <person name="Basu M.K."/>
            <person name="Bauer D.J."/>
            <person name="Caceres C.E."/>
            <person name="Carmel L."/>
            <person name="Casola C."/>
            <person name="Choi J.H."/>
            <person name="Detter J.C."/>
            <person name="Dong Q."/>
            <person name="Dusheyko S."/>
            <person name="Eads B.D."/>
            <person name="Frohlich T."/>
            <person name="Geiler-Samerotte K.A."/>
            <person name="Gerlach D."/>
            <person name="Hatcher P."/>
            <person name="Jogdeo S."/>
            <person name="Krijgsveld J."/>
            <person name="Kriventseva E.V."/>
            <person name="Kultz D."/>
            <person name="Laforsch C."/>
            <person name="Lindquist E."/>
            <person name="Lopez J."/>
            <person name="Manak J.R."/>
            <person name="Muller J."/>
            <person name="Pangilinan J."/>
            <person name="Patwardhan R.P."/>
            <person name="Pitluck S."/>
            <person name="Pritham E.J."/>
            <person name="Rechtsteiner A."/>
            <person name="Rho M."/>
            <person name="Rogozin I.B."/>
            <person name="Sakarya O."/>
            <person name="Salamov A."/>
            <person name="Schaack S."/>
            <person name="Shapiro H."/>
            <person name="Shiga Y."/>
            <person name="Skalitzky C."/>
            <person name="Smith Z."/>
            <person name="Souvorov A."/>
            <person name="Sung W."/>
            <person name="Tang Z."/>
            <person name="Tsuchiya D."/>
            <person name="Tu H."/>
            <person name="Vos H."/>
            <person name="Wang M."/>
            <person name="Wolf Y.I."/>
            <person name="Yamagata H."/>
            <person name="Yamada T."/>
            <person name="Ye Y."/>
            <person name="Shaw J.R."/>
            <person name="Andrews J."/>
            <person name="Crease T.J."/>
            <person name="Tang H."/>
            <person name="Lucas S.M."/>
            <person name="Robertson H.M."/>
            <person name="Bork P."/>
            <person name="Koonin E.V."/>
            <person name="Zdobnov E.M."/>
            <person name="Grigoriev I.V."/>
            <person name="Lynch M."/>
            <person name="Boore J.L."/>
        </authorList>
    </citation>
    <scope>NUCLEOTIDE SEQUENCE [LARGE SCALE GENOMIC DNA]</scope>
</reference>